<comment type="catalytic activity">
    <reaction evidence="3">
        <text>xanthosine + phosphate = alpha-D-ribose 1-phosphate + xanthine</text>
        <dbReference type="Rhea" id="RHEA:27638"/>
        <dbReference type="ChEBI" id="CHEBI:17712"/>
        <dbReference type="ChEBI" id="CHEBI:18107"/>
        <dbReference type="ChEBI" id="CHEBI:43474"/>
        <dbReference type="ChEBI" id="CHEBI:57720"/>
        <dbReference type="EC" id="2.4.2.1"/>
    </reaction>
</comment>
<gene>
    <name evidence="3" type="primary">ppnP</name>
    <name evidence="4" type="ORF">FJR03_11445</name>
</gene>
<dbReference type="InterPro" id="IPR011051">
    <property type="entry name" value="RmlC_Cupin_sf"/>
</dbReference>
<dbReference type="InterPro" id="IPR014710">
    <property type="entry name" value="RmlC-like_jellyroll"/>
</dbReference>
<dbReference type="FunFam" id="2.60.120.10:FF:000016">
    <property type="entry name" value="Pyrimidine/purine nucleoside phosphorylase"/>
    <property type="match status" value="1"/>
</dbReference>
<dbReference type="GO" id="GO:0005829">
    <property type="term" value="C:cytosol"/>
    <property type="evidence" value="ECO:0007669"/>
    <property type="project" value="TreeGrafter"/>
</dbReference>
<comment type="catalytic activity">
    <reaction evidence="3">
        <text>inosine + phosphate = alpha-D-ribose 1-phosphate + hypoxanthine</text>
        <dbReference type="Rhea" id="RHEA:27646"/>
        <dbReference type="ChEBI" id="CHEBI:17368"/>
        <dbReference type="ChEBI" id="CHEBI:17596"/>
        <dbReference type="ChEBI" id="CHEBI:43474"/>
        <dbReference type="ChEBI" id="CHEBI:57720"/>
        <dbReference type="EC" id="2.4.2.1"/>
    </reaction>
</comment>
<protein>
    <recommendedName>
        <fullName evidence="3">Pyrimidine/purine nucleoside phosphorylase</fullName>
        <ecNumber evidence="3">2.4.2.1</ecNumber>
        <ecNumber evidence="3">2.4.2.2</ecNumber>
    </recommendedName>
    <alternativeName>
        <fullName evidence="3">Adenosine phosphorylase</fullName>
    </alternativeName>
    <alternativeName>
        <fullName evidence="3">Cytidine phosphorylase</fullName>
    </alternativeName>
    <alternativeName>
        <fullName evidence="3">Guanosine phosphorylase</fullName>
    </alternativeName>
    <alternativeName>
        <fullName evidence="3">Inosine phosphorylase</fullName>
    </alternativeName>
    <alternativeName>
        <fullName evidence="3">Thymidine phosphorylase</fullName>
    </alternativeName>
    <alternativeName>
        <fullName evidence="3">Uridine phosphorylase</fullName>
    </alternativeName>
    <alternativeName>
        <fullName evidence="3">Xanthosine phosphorylase</fullName>
    </alternativeName>
</protein>
<comment type="catalytic activity">
    <reaction evidence="3">
        <text>a purine D-ribonucleoside + phosphate = a purine nucleobase + alpha-D-ribose 1-phosphate</text>
        <dbReference type="Rhea" id="RHEA:19805"/>
        <dbReference type="ChEBI" id="CHEBI:26386"/>
        <dbReference type="ChEBI" id="CHEBI:43474"/>
        <dbReference type="ChEBI" id="CHEBI:57720"/>
        <dbReference type="ChEBI" id="CHEBI:142355"/>
        <dbReference type="EC" id="2.4.2.1"/>
    </reaction>
</comment>
<dbReference type="EC" id="2.4.2.1" evidence="3"/>
<organism evidence="4 5">
    <name type="scientific">Sulfurimonas marina</name>
    <dbReference type="NCBI Taxonomy" id="2590551"/>
    <lineage>
        <taxon>Bacteria</taxon>
        <taxon>Pseudomonadati</taxon>
        <taxon>Campylobacterota</taxon>
        <taxon>Epsilonproteobacteria</taxon>
        <taxon>Campylobacterales</taxon>
        <taxon>Sulfurimonadaceae</taxon>
        <taxon>Sulfurimonas</taxon>
    </lineage>
</organism>
<dbReference type="PANTHER" id="PTHR36540">
    <property type="entry name" value="PYRIMIDINE/PURINE NUCLEOSIDE PHOSPHORYLASE"/>
    <property type="match status" value="1"/>
</dbReference>
<comment type="similarity">
    <text evidence="3">Belongs to the nucleoside phosphorylase PpnP family.</text>
</comment>
<evidence type="ECO:0000313" key="4">
    <source>
        <dbReference type="EMBL" id="QOP42317.1"/>
    </source>
</evidence>
<dbReference type="EMBL" id="CP041165">
    <property type="protein sequence ID" value="QOP42317.1"/>
    <property type="molecule type" value="Genomic_DNA"/>
</dbReference>
<evidence type="ECO:0000313" key="5">
    <source>
        <dbReference type="Proteomes" id="UP000593910"/>
    </source>
</evidence>
<dbReference type="GO" id="GO:0016154">
    <property type="term" value="F:pyrimidine-nucleoside phosphorylase activity"/>
    <property type="evidence" value="ECO:0007669"/>
    <property type="project" value="UniProtKB-UniRule"/>
</dbReference>
<evidence type="ECO:0000256" key="1">
    <source>
        <dbReference type="ARBA" id="ARBA00022676"/>
    </source>
</evidence>
<name>A0A7M1AXW4_9BACT</name>
<proteinExistence type="inferred from homology"/>
<keyword evidence="1 3" id="KW-0328">Glycosyltransferase</keyword>
<sequence length="104" mass="11560">MSKFENVTLVKEANIYDGGKVSSRTVEFADGTRKTLGVMLPGEYTFNTAEAEIMEMMSGELEVKLPGEDWKTLNTPETFNVPANSAFDLKIKTVTDYCCSYIAE</sequence>
<dbReference type="PANTHER" id="PTHR36540:SF1">
    <property type="entry name" value="PYRIMIDINE_PURINE NUCLEOSIDE PHOSPHORYLASE"/>
    <property type="match status" value="1"/>
</dbReference>
<dbReference type="Pfam" id="PF06865">
    <property type="entry name" value="Ppnp"/>
    <property type="match status" value="1"/>
</dbReference>
<dbReference type="RefSeq" id="WP_193113638.1">
    <property type="nucleotide sequence ID" value="NZ_CP041165.1"/>
</dbReference>
<comment type="catalytic activity">
    <reaction evidence="3">
        <text>guanosine + phosphate = alpha-D-ribose 1-phosphate + guanine</text>
        <dbReference type="Rhea" id="RHEA:13233"/>
        <dbReference type="ChEBI" id="CHEBI:16235"/>
        <dbReference type="ChEBI" id="CHEBI:16750"/>
        <dbReference type="ChEBI" id="CHEBI:43474"/>
        <dbReference type="ChEBI" id="CHEBI:57720"/>
        <dbReference type="EC" id="2.4.2.1"/>
    </reaction>
</comment>
<dbReference type="GO" id="GO:0004731">
    <property type="term" value="F:purine-nucleoside phosphorylase activity"/>
    <property type="evidence" value="ECO:0007669"/>
    <property type="project" value="UniProtKB-UniRule"/>
</dbReference>
<comment type="catalytic activity">
    <reaction evidence="3">
        <text>uridine + phosphate = alpha-D-ribose 1-phosphate + uracil</text>
        <dbReference type="Rhea" id="RHEA:24388"/>
        <dbReference type="ChEBI" id="CHEBI:16704"/>
        <dbReference type="ChEBI" id="CHEBI:17568"/>
        <dbReference type="ChEBI" id="CHEBI:43474"/>
        <dbReference type="ChEBI" id="CHEBI:57720"/>
        <dbReference type="EC" id="2.4.2.2"/>
    </reaction>
</comment>
<dbReference type="EC" id="2.4.2.2" evidence="3"/>
<evidence type="ECO:0000256" key="2">
    <source>
        <dbReference type="ARBA" id="ARBA00022679"/>
    </source>
</evidence>
<comment type="catalytic activity">
    <reaction evidence="3">
        <text>adenosine + phosphate = alpha-D-ribose 1-phosphate + adenine</text>
        <dbReference type="Rhea" id="RHEA:27642"/>
        <dbReference type="ChEBI" id="CHEBI:16335"/>
        <dbReference type="ChEBI" id="CHEBI:16708"/>
        <dbReference type="ChEBI" id="CHEBI:43474"/>
        <dbReference type="ChEBI" id="CHEBI:57720"/>
        <dbReference type="EC" id="2.4.2.1"/>
    </reaction>
</comment>
<reference evidence="4 5" key="1">
    <citation type="submission" date="2019-06" db="EMBL/GenBank/DDBJ databases">
        <title>Sulfurimonas gotlandica sp. nov., a chemoautotrophic and psychrotolerant epsilonproteobacterium isolated from a pelagic redoxcline, and an emended description of the genus Sulfurimonas.</title>
        <authorList>
            <person name="Wang S."/>
            <person name="Jiang L."/>
            <person name="Shao Z."/>
        </authorList>
    </citation>
    <scope>NUCLEOTIDE SEQUENCE [LARGE SCALE GENOMIC DNA]</scope>
    <source>
        <strain evidence="4 5">B2</strain>
    </source>
</reference>
<evidence type="ECO:0000256" key="3">
    <source>
        <dbReference type="HAMAP-Rule" id="MF_01537"/>
    </source>
</evidence>
<comment type="catalytic activity">
    <reaction evidence="3">
        <text>cytidine + phosphate = cytosine + alpha-D-ribose 1-phosphate</text>
        <dbReference type="Rhea" id="RHEA:52540"/>
        <dbReference type="ChEBI" id="CHEBI:16040"/>
        <dbReference type="ChEBI" id="CHEBI:17562"/>
        <dbReference type="ChEBI" id="CHEBI:43474"/>
        <dbReference type="ChEBI" id="CHEBI:57720"/>
        <dbReference type="EC" id="2.4.2.2"/>
    </reaction>
</comment>
<keyword evidence="5" id="KW-1185">Reference proteome</keyword>
<dbReference type="InterPro" id="IPR009664">
    <property type="entry name" value="Ppnp"/>
</dbReference>
<dbReference type="SUPFAM" id="SSF51182">
    <property type="entry name" value="RmlC-like cupins"/>
    <property type="match status" value="1"/>
</dbReference>
<comment type="function">
    <text evidence="3">Catalyzes the phosphorolysis of diverse nucleosides, yielding D-ribose 1-phosphate and the respective free bases. Can use uridine, adenosine, guanosine, cytidine, thymidine, inosine and xanthosine as substrates. Also catalyzes the reverse reactions.</text>
</comment>
<dbReference type="Proteomes" id="UP000593910">
    <property type="component" value="Chromosome"/>
</dbReference>
<comment type="catalytic activity">
    <reaction evidence="3">
        <text>thymidine + phosphate = 2-deoxy-alpha-D-ribose 1-phosphate + thymine</text>
        <dbReference type="Rhea" id="RHEA:16037"/>
        <dbReference type="ChEBI" id="CHEBI:17748"/>
        <dbReference type="ChEBI" id="CHEBI:17821"/>
        <dbReference type="ChEBI" id="CHEBI:43474"/>
        <dbReference type="ChEBI" id="CHEBI:57259"/>
        <dbReference type="EC" id="2.4.2.2"/>
    </reaction>
</comment>
<dbReference type="KEGG" id="smax:FJR03_11445"/>
<keyword evidence="2 3" id="KW-0808">Transferase</keyword>
<dbReference type="Gene3D" id="2.60.120.10">
    <property type="entry name" value="Jelly Rolls"/>
    <property type="match status" value="1"/>
</dbReference>
<accession>A0A7M1AXW4</accession>
<dbReference type="AlphaFoldDB" id="A0A7M1AXW4"/>
<dbReference type="CDD" id="cd20296">
    <property type="entry name" value="cupin_PpnP-like"/>
    <property type="match status" value="1"/>
</dbReference>
<dbReference type="HAMAP" id="MF_01537">
    <property type="entry name" value="Nucleos_phosphorylase_PpnP"/>
    <property type="match status" value="1"/>
</dbReference>